<dbReference type="InterPro" id="IPR005331">
    <property type="entry name" value="Sulfotransferase"/>
</dbReference>
<dbReference type="GO" id="GO:0008146">
    <property type="term" value="F:sulfotransferase activity"/>
    <property type="evidence" value="ECO:0007669"/>
    <property type="project" value="InterPro"/>
</dbReference>
<accession>A0A7S4UNI7</accession>
<name>A0A7S4UNI7_9STRA</name>
<organism evidence="2">
    <name type="scientific">Ditylum brightwellii</name>
    <dbReference type="NCBI Taxonomy" id="49249"/>
    <lineage>
        <taxon>Eukaryota</taxon>
        <taxon>Sar</taxon>
        <taxon>Stramenopiles</taxon>
        <taxon>Ochrophyta</taxon>
        <taxon>Bacillariophyta</taxon>
        <taxon>Mediophyceae</taxon>
        <taxon>Lithodesmiophycidae</taxon>
        <taxon>Lithodesmiales</taxon>
        <taxon>Lithodesmiaceae</taxon>
        <taxon>Ditylum</taxon>
    </lineage>
</organism>
<evidence type="ECO:0008006" key="3">
    <source>
        <dbReference type="Google" id="ProtNLM"/>
    </source>
</evidence>
<dbReference type="Gene3D" id="3.40.50.300">
    <property type="entry name" value="P-loop containing nucleotide triphosphate hydrolases"/>
    <property type="match status" value="1"/>
</dbReference>
<sequence length="408" mass="47654">MPWLIHPESGAKIEEHLLFVHVPRCGGTSLTQHFHVPEKCQENRSLWGRIGMKWFFFRYKMFEKVNFPIYTIDNAVMFMIFLAGIAKIILAKDGDDVSVGCFMMALSCIVCAFTTFICTAPVIARRLWVRRGFFLFIHHCLFDFMASTEWITGVNMKGYMMHFTASKLLAYGLVSPEEMANVCSMAIVRNPYSRMVSVYMYNRFGSKESFNHFVKDWYKQMRYYRESKETDEWYTPCHCIPQHEYTHIEGKQIVQSIIKQEELKYLKHKEDAEGLMRQDSSVAELPDVVRKALLGMPHTNKRSSNGKTAKKWWEYYDQETLDLTFEIYKDDFEAFNYSPKIEQRPDLVSPVMSKETKLDRMMRNSIAASSLETIASMRNASIKRFSVSGNSLSKAELESLREYSLKEE</sequence>
<feature type="transmembrane region" description="Helical" evidence="1">
    <location>
        <begin position="67"/>
        <end position="90"/>
    </location>
</feature>
<reference evidence="2" key="1">
    <citation type="submission" date="2021-01" db="EMBL/GenBank/DDBJ databases">
        <authorList>
            <person name="Corre E."/>
            <person name="Pelletier E."/>
            <person name="Niang G."/>
            <person name="Scheremetjew M."/>
            <person name="Finn R."/>
            <person name="Kale V."/>
            <person name="Holt S."/>
            <person name="Cochrane G."/>
            <person name="Meng A."/>
            <person name="Brown T."/>
            <person name="Cohen L."/>
        </authorList>
    </citation>
    <scope>NUCLEOTIDE SEQUENCE</scope>
    <source>
        <strain evidence="2">GSO104</strain>
    </source>
</reference>
<proteinExistence type="predicted"/>
<protein>
    <recommendedName>
        <fullName evidence="3">Sulfotransferase domain-containing protein</fullName>
    </recommendedName>
</protein>
<dbReference type="InterPro" id="IPR027417">
    <property type="entry name" value="P-loop_NTPase"/>
</dbReference>
<keyword evidence="1" id="KW-1133">Transmembrane helix</keyword>
<gene>
    <name evidence="2" type="ORF">DBRI00130_LOCUS9174</name>
</gene>
<dbReference type="GO" id="GO:0016020">
    <property type="term" value="C:membrane"/>
    <property type="evidence" value="ECO:0007669"/>
    <property type="project" value="InterPro"/>
</dbReference>
<dbReference type="Pfam" id="PF03567">
    <property type="entry name" value="Sulfotransfer_2"/>
    <property type="match status" value="1"/>
</dbReference>
<evidence type="ECO:0000313" key="2">
    <source>
        <dbReference type="EMBL" id="CAE4596300.1"/>
    </source>
</evidence>
<feature type="transmembrane region" description="Helical" evidence="1">
    <location>
        <begin position="102"/>
        <end position="124"/>
    </location>
</feature>
<evidence type="ECO:0000256" key="1">
    <source>
        <dbReference type="SAM" id="Phobius"/>
    </source>
</evidence>
<dbReference type="EMBL" id="HBNS01011347">
    <property type="protein sequence ID" value="CAE4596300.1"/>
    <property type="molecule type" value="Transcribed_RNA"/>
</dbReference>
<dbReference type="SUPFAM" id="SSF52540">
    <property type="entry name" value="P-loop containing nucleoside triphosphate hydrolases"/>
    <property type="match status" value="1"/>
</dbReference>
<keyword evidence="1" id="KW-0472">Membrane</keyword>
<keyword evidence="1" id="KW-0812">Transmembrane</keyword>
<dbReference type="AlphaFoldDB" id="A0A7S4UNI7"/>